<protein>
    <submittedName>
        <fullName evidence="3">Uncharacterized protein</fullName>
    </submittedName>
</protein>
<evidence type="ECO:0000313" key="3">
    <source>
        <dbReference type="EMBL" id="KAI9256497.1"/>
    </source>
</evidence>
<feature type="compositionally biased region" description="Basic residues" evidence="2">
    <location>
        <begin position="227"/>
        <end position="237"/>
    </location>
</feature>
<sequence length="488" mass="56598">MEFDEVNHFVKHGKPASTTLDDRSIAALAIGTPYYPDFPYPQTFSSINNKKRPITAKFVDTVRHRLRKSSSVSTSVVSSDTEDHNLRHRRKPPPPPQQQQQQRRPLKRVQTSPLKNKNAATTVLFHPTPIPPPPGPIFTKSKITKEPYLHHHQYPRRGGRRLFRLRKHQNHGQEKEERGGGYYSLDDSLYHRKKRRPATTTTATSTTIATTTGTTAATTTRSTKTGLWKRRRRRRRPSSAVEISSPMDLPIIKTNHNGIASTRTAGLIPLRSTLSTKKLADLQVISDEMRSFSVPSDWACVSRKPSVSVGSPPPVPPLLESLDRQRGTPIRFNHVLDEMTEGVYRYQYLCDQEEQRIETSRQEIEEYVQKLQQLDRDVDQLNTKIVLARYESMKRMEHMLQETQQRLPLVKKAWMRHKKTVVAIEGYNKSMNYAERLTDLQSKVIQARQRQVTWNCFQRWIPSIGIITILHYIYDYYYKSSLFLIYFH</sequence>
<accession>A0AAD5K625</accession>
<feature type="region of interest" description="Disordered" evidence="2">
    <location>
        <begin position="211"/>
        <end position="242"/>
    </location>
</feature>
<gene>
    <name evidence="3" type="ORF">BDA99DRAFT_516571</name>
</gene>
<reference evidence="3" key="1">
    <citation type="journal article" date="2022" name="IScience">
        <title>Evolution of zygomycete secretomes and the origins of terrestrial fungal ecologies.</title>
        <authorList>
            <person name="Chang Y."/>
            <person name="Wang Y."/>
            <person name="Mondo S."/>
            <person name="Ahrendt S."/>
            <person name="Andreopoulos W."/>
            <person name="Barry K."/>
            <person name="Beard J."/>
            <person name="Benny G.L."/>
            <person name="Blankenship S."/>
            <person name="Bonito G."/>
            <person name="Cuomo C."/>
            <person name="Desiro A."/>
            <person name="Gervers K.A."/>
            <person name="Hundley H."/>
            <person name="Kuo A."/>
            <person name="LaButti K."/>
            <person name="Lang B.F."/>
            <person name="Lipzen A."/>
            <person name="O'Donnell K."/>
            <person name="Pangilinan J."/>
            <person name="Reynolds N."/>
            <person name="Sandor L."/>
            <person name="Smith M.E."/>
            <person name="Tsang A."/>
            <person name="Grigoriev I.V."/>
            <person name="Stajich J.E."/>
            <person name="Spatafora J.W."/>
        </authorList>
    </citation>
    <scope>NUCLEOTIDE SEQUENCE</scope>
    <source>
        <strain evidence="3">RSA 2281</strain>
    </source>
</reference>
<dbReference type="EMBL" id="JAIXMP010000021">
    <property type="protein sequence ID" value="KAI9256497.1"/>
    <property type="molecule type" value="Genomic_DNA"/>
</dbReference>
<feature type="compositionally biased region" description="Low complexity" evidence="2">
    <location>
        <begin position="211"/>
        <end position="225"/>
    </location>
</feature>
<evidence type="ECO:0000256" key="2">
    <source>
        <dbReference type="SAM" id="MobiDB-lite"/>
    </source>
</evidence>
<keyword evidence="4" id="KW-1185">Reference proteome</keyword>
<reference evidence="3" key="2">
    <citation type="submission" date="2023-02" db="EMBL/GenBank/DDBJ databases">
        <authorList>
            <consortium name="DOE Joint Genome Institute"/>
            <person name="Mondo S.J."/>
            <person name="Chang Y."/>
            <person name="Wang Y."/>
            <person name="Ahrendt S."/>
            <person name="Andreopoulos W."/>
            <person name="Barry K."/>
            <person name="Beard J."/>
            <person name="Benny G.L."/>
            <person name="Blankenship S."/>
            <person name="Bonito G."/>
            <person name="Cuomo C."/>
            <person name="Desiro A."/>
            <person name="Gervers K.A."/>
            <person name="Hundley H."/>
            <person name="Kuo A."/>
            <person name="LaButti K."/>
            <person name="Lang B.F."/>
            <person name="Lipzen A."/>
            <person name="O'Donnell K."/>
            <person name="Pangilinan J."/>
            <person name="Reynolds N."/>
            <person name="Sandor L."/>
            <person name="Smith M.W."/>
            <person name="Tsang A."/>
            <person name="Grigoriev I.V."/>
            <person name="Stajich J.E."/>
            <person name="Spatafora J.W."/>
        </authorList>
    </citation>
    <scope>NUCLEOTIDE SEQUENCE</scope>
    <source>
        <strain evidence="3">RSA 2281</strain>
    </source>
</reference>
<comment type="caution">
    <text evidence="3">The sequence shown here is derived from an EMBL/GenBank/DDBJ whole genome shotgun (WGS) entry which is preliminary data.</text>
</comment>
<dbReference type="AlphaFoldDB" id="A0AAD5K625"/>
<organism evidence="3 4">
    <name type="scientific">Phascolomyces articulosus</name>
    <dbReference type="NCBI Taxonomy" id="60185"/>
    <lineage>
        <taxon>Eukaryota</taxon>
        <taxon>Fungi</taxon>
        <taxon>Fungi incertae sedis</taxon>
        <taxon>Mucoromycota</taxon>
        <taxon>Mucoromycotina</taxon>
        <taxon>Mucoromycetes</taxon>
        <taxon>Mucorales</taxon>
        <taxon>Lichtheimiaceae</taxon>
        <taxon>Phascolomyces</taxon>
    </lineage>
</organism>
<feature type="compositionally biased region" description="Polar residues" evidence="2">
    <location>
        <begin position="109"/>
        <end position="121"/>
    </location>
</feature>
<evidence type="ECO:0000313" key="4">
    <source>
        <dbReference type="Proteomes" id="UP001209540"/>
    </source>
</evidence>
<keyword evidence="1" id="KW-0175">Coiled coil</keyword>
<feature type="compositionally biased region" description="Low complexity" evidence="2">
    <location>
        <begin position="69"/>
        <end position="79"/>
    </location>
</feature>
<feature type="region of interest" description="Disordered" evidence="2">
    <location>
        <begin position="66"/>
        <end position="134"/>
    </location>
</feature>
<name>A0AAD5K625_9FUNG</name>
<feature type="coiled-coil region" evidence="1">
    <location>
        <begin position="350"/>
        <end position="391"/>
    </location>
</feature>
<dbReference type="Proteomes" id="UP001209540">
    <property type="component" value="Unassembled WGS sequence"/>
</dbReference>
<proteinExistence type="predicted"/>
<evidence type="ECO:0000256" key="1">
    <source>
        <dbReference type="SAM" id="Coils"/>
    </source>
</evidence>